<comment type="pathway">
    <text evidence="1">Carbohydrate acid metabolism.</text>
</comment>
<keyword evidence="8" id="KW-0311">Gluconate utilization</keyword>
<dbReference type="GO" id="GO:0019521">
    <property type="term" value="P:D-gluconate metabolic process"/>
    <property type="evidence" value="ECO:0007669"/>
    <property type="project" value="UniProtKB-KW"/>
</dbReference>
<reference evidence="12" key="1">
    <citation type="submission" date="2015-07" db="EMBL/GenBank/DDBJ databases">
        <title>Whole genome sequence of an Ensifer adhaerens strain isolated from a cave pool in the Wind Cave National Park.</title>
        <authorList>
            <person name="Eng W.W.H."/>
            <person name="Gan H.M."/>
            <person name="Barton H.A."/>
            <person name="Savka M.A."/>
        </authorList>
    </citation>
    <scope>NUCLEOTIDE SEQUENCE [LARGE SCALE GENOMIC DNA]</scope>
    <source>
        <strain evidence="12">SD006</strain>
    </source>
</reference>
<comment type="caution">
    <text evidence="11">The sequence shown here is derived from an EMBL/GenBank/DDBJ whole genome shotgun (WGS) entry which is preliminary data.</text>
</comment>
<evidence type="ECO:0000256" key="9">
    <source>
        <dbReference type="ARBA" id="ARBA00048090"/>
    </source>
</evidence>
<dbReference type="GO" id="GO:0005524">
    <property type="term" value="F:ATP binding"/>
    <property type="evidence" value="ECO:0007669"/>
    <property type="project" value="UniProtKB-KW"/>
</dbReference>
<gene>
    <name evidence="11" type="ORF">AC244_16985</name>
</gene>
<keyword evidence="6 10" id="KW-0418">Kinase</keyword>
<dbReference type="Pfam" id="PF13671">
    <property type="entry name" value="AAA_33"/>
    <property type="match status" value="1"/>
</dbReference>
<evidence type="ECO:0000256" key="3">
    <source>
        <dbReference type="ARBA" id="ARBA00012054"/>
    </source>
</evidence>
<dbReference type="CDD" id="cd02021">
    <property type="entry name" value="GntK"/>
    <property type="match status" value="1"/>
</dbReference>
<evidence type="ECO:0000256" key="1">
    <source>
        <dbReference type="ARBA" id="ARBA00004761"/>
    </source>
</evidence>
<dbReference type="GO" id="GO:0005737">
    <property type="term" value="C:cytoplasm"/>
    <property type="evidence" value="ECO:0007669"/>
    <property type="project" value="TreeGrafter"/>
</dbReference>
<evidence type="ECO:0000256" key="7">
    <source>
        <dbReference type="ARBA" id="ARBA00022840"/>
    </source>
</evidence>
<keyword evidence="4 10" id="KW-0808">Transferase</keyword>
<proteinExistence type="inferred from homology"/>
<organism evidence="11 12">
    <name type="scientific">Ensifer adhaerens</name>
    <name type="common">Sinorhizobium morelense</name>
    <dbReference type="NCBI Taxonomy" id="106592"/>
    <lineage>
        <taxon>Bacteria</taxon>
        <taxon>Pseudomonadati</taxon>
        <taxon>Pseudomonadota</taxon>
        <taxon>Alphaproteobacteria</taxon>
        <taxon>Hyphomicrobiales</taxon>
        <taxon>Rhizobiaceae</taxon>
        <taxon>Sinorhizobium/Ensifer group</taxon>
        <taxon>Ensifer</taxon>
    </lineage>
</organism>
<dbReference type="PATRIC" id="fig|106592.7.peg.1163"/>
<dbReference type="PANTHER" id="PTHR43442">
    <property type="entry name" value="GLUCONOKINASE-RELATED"/>
    <property type="match status" value="1"/>
</dbReference>
<dbReference type="AlphaFoldDB" id="A0A0L8BST9"/>
<dbReference type="InterPro" id="IPR027417">
    <property type="entry name" value="P-loop_NTPase"/>
</dbReference>
<evidence type="ECO:0000256" key="2">
    <source>
        <dbReference type="ARBA" id="ARBA00008420"/>
    </source>
</evidence>
<evidence type="ECO:0000256" key="4">
    <source>
        <dbReference type="ARBA" id="ARBA00022679"/>
    </source>
</evidence>
<dbReference type="FunFam" id="3.40.50.300:FF:000522">
    <property type="entry name" value="Gluconokinase"/>
    <property type="match status" value="1"/>
</dbReference>
<dbReference type="InterPro" id="IPR006001">
    <property type="entry name" value="Therm_gnt_kin"/>
</dbReference>
<dbReference type="Gene3D" id="3.40.50.300">
    <property type="entry name" value="P-loop containing nucleotide triphosphate hydrolases"/>
    <property type="match status" value="1"/>
</dbReference>
<comment type="catalytic activity">
    <reaction evidence="9 10">
        <text>D-gluconate + ATP = 6-phospho-D-gluconate + ADP + H(+)</text>
        <dbReference type="Rhea" id="RHEA:19433"/>
        <dbReference type="ChEBI" id="CHEBI:15378"/>
        <dbReference type="ChEBI" id="CHEBI:18391"/>
        <dbReference type="ChEBI" id="CHEBI:30616"/>
        <dbReference type="ChEBI" id="CHEBI:58759"/>
        <dbReference type="ChEBI" id="CHEBI:456216"/>
        <dbReference type="EC" id="2.7.1.12"/>
    </reaction>
</comment>
<evidence type="ECO:0000313" key="12">
    <source>
        <dbReference type="Proteomes" id="UP000037425"/>
    </source>
</evidence>
<dbReference type="PANTHER" id="PTHR43442:SF3">
    <property type="entry name" value="GLUCONOKINASE-RELATED"/>
    <property type="match status" value="1"/>
</dbReference>
<accession>A0A0L8BST9</accession>
<dbReference type="NCBIfam" id="TIGR01313">
    <property type="entry name" value="therm_gnt_kin"/>
    <property type="match status" value="1"/>
</dbReference>
<dbReference type="SUPFAM" id="SSF52540">
    <property type="entry name" value="P-loop containing nucleoside triphosphate hydrolases"/>
    <property type="match status" value="1"/>
</dbReference>
<comment type="similarity">
    <text evidence="2 10">Belongs to the gluconokinase GntK/GntV family.</text>
</comment>
<evidence type="ECO:0000313" key="11">
    <source>
        <dbReference type="EMBL" id="KOF17772.1"/>
    </source>
</evidence>
<keyword evidence="5 10" id="KW-0547">Nucleotide-binding</keyword>
<protein>
    <recommendedName>
        <fullName evidence="3 10">Gluconokinase</fullName>
        <ecNumber evidence="3 10">2.7.1.12</ecNumber>
    </recommendedName>
</protein>
<dbReference type="EMBL" id="LGAP01000010">
    <property type="protein sequence ID" value="KOF17772.1"/>
    <property type="molecule type" value="Genomic_DNA"/>
</dbReference>
<dbReference type="Proteomes" id="UP000037425">
    <property type="component" value="Unassembled WGS sequence"/>
</dbReference>
<name>A0A0L8BST9_ENSAD</name>
<keyword evidence="7 10" id="KW-0067">ATP-binding</keyword>
<dbReference type="GO" id="GO:0046316">
    <property type="term" value="F:gluconokinase activity"/>
    <property type="evidence" value="ECO:0007669"/>
    <property type="project" value="UniProtKB-EC"/>
</dbReference>
<evidence type="ECO:0000256" key="6">
    <source>
        <dbReference type="ARBA" id="ARBA00022777"/>
    </source>
</evidence>
<sequence length="190" mass="20475">MAASLPASEIRRGFGPVVVMGVSGCGKSAVGERLATYLGASFIEGDSLHSVQNVEKMRSGIPLTDADRWPWLEEIGARLASPAATVVSCSALKRAYRERLREVAWQPITFVFLQGTRALLATRLAERKGHYMPLSLLDSQLAILELPLGEADVVTIEIDQSLERIVALAMNTLAIRADRAASEEPTGGKS</sequence>
<evidence type="ECO:0000256" key="10">
    <source>
        <dbReference type="RuleBase" id="RU363066"/>
    </source>
</evidence>
<dbReference type="EC" id="2.7.1.12" evidence="3 10"/>
<evidence type="ECO:0000256" key="8">
    <source>
        <dbReference type="ARBA" id="ARBA00023064"/>
    </source>
</evidence>
<evidence type="ECO:0000256" key="5">
    <source>
        <dbReference type="ARBA" id="ARBA00022741"/>
    </source>
</evidence>